<dbReference type="SUPFAM" id="SSF88713">
    <property type="entry name" value="Glycoside hydrolase/deacetylase"/>
    <property type="match status" value="1"/>
</dbReference>
<feature type="coiled-coil region" evidence="1">
    <location>
        <begin position="50"/>
        <end position="78"/>
    </location>
</feature>
<protein>
    <submittedName>
        <fullName evidence="3">Polysaccharide deacetylase</fullName>
    </submittedName>
</protein>
<gene>
    <name evidence="3" type="ORF">VN21_02115</name>
</gene>
<dbReference type="Gene3D" id="3.20.20.370">
    <property type="entry name" value="Glycoside hydrolase/deacetylase"/>
    <property type="match status" value="1"/>
</dbReference>
<accession>A0A0M3DKF9</accession>
<proteinExistence type="predicted"/>
<evidence type="ECO:0000256" key="1">
    <source>
        <dbReference type="SAM" id="Coils"/>
    </source>
</evidence>
<dbReference type="EMBL" id="LBBT01000039">
    <property type="protein sequence ID" value="KKY02631.1"/>
    <property type="molecule type" value="Genomic_DNA"/>
</dbReference>
<dbReference type="GO" id="GO:0016810">
    <property type="term" value="F:hydrolase activity, acting on carbon-nitrogen (but not peptide) bonds"/>
    <property type="evidence" value="ECO:0007669"/>
    <property type="project" value="InterPro"/>
</dbReference>
<evidence type="ECO:0000259" key="2">
    <source>
        <dbReference type="PROSITE" id="PS51677"/>
    </source>
</evidence>
<feature type="domain" description="NodB homology" evidence="2">
    <location>
        <begin position="113"/>
        <end position="311"/>
    </location>
</feature>
<keyword evidence="1" id="KW-0175">Coiled coil</keyword>
<keyword evidence="4" id="KW-1185">Reference proteome</keyword>
<dbReference type="CDD" id="cd10944">
    <property type="entry name" value="CE4_SmPgdA_like"/>
    <property type="match status" value="1"/>
</dbReference>
<sequence length="314" mass="35469">MKKNNNIFSNSNKNNNRAKLNVKRAFLLMVVCVVIFGSFNKVKAYVDETIKEKQEEKVAEEKRLAAEEQKRKEEEEAKKKMIGVKHGSESYSYSAEKVAEKLKSGDYSNNGEKVVFLTFDDGTSTTVTPEILKALKDEGVKATFFVTGANIERGGKKAEDLLKQEFEEGHAIANHSYSHDYGILYPNRTLDLEAFKADFKKTDDILKRVLGPYFSTEVIRCPGGHMSWKGMEPLDEYMAANSMAAIDWNALSGDAEGKKKSPEELYNYAVKTSEGKEMVVILMHDTYGKENTAKALPQLIKYYKDNGYQFKVLV</sequence>
<dbReference type="AlphaFoldDB" id="A0A0M3DKF9"/>
<dbReference type="InterPro" id="IPR002509">
    <property type="entry name" value="NODB_dom"/>
</dbReference>
<organism evidence="3 4">
    <name type="scientific">Paraclostridium benzoelyticum</name>
    <dbReference type="NCBI Taxonomy" id="1629550"/>
    <lineage>
        <taxon>Bacteria</taxon>
        <taxon>Bacillati</taxon>
        <taxon>Bacillota</taxon>
        <taxon>Clostridia</taxon>
        <taxon>Peptostreptococcales</taxon>
        <taxon>Peptostreptococcaceae</taxon>
        <taxon>Paraclostridium</taxon>
    </lineage>
</organism>
<dbReference type="PANTHER" id="PTHR10587">
    <property type="entry name" value="GLYCOSYL TRANSFERASE-RELATED"/>
    <property type="match status" value="1"/>
</dbReference>
<dbReference type="GO" id="GO:0005975">
    <property type="term" value="P:carbohydrate metabolic process"/>
    <property type="evidence" value="ECO:0007669"/>
    <property type="project" value="InterPro"/>
</dbReference>
<name>A0A0M3DKF9_9FIRM</name>
<dbReference type="Proteomes" id="UP000034407">
    <property type="component" value="Unassembled WGS sequence"/>
</dbReference>
<dbReference type="PATRIC" id="fig|1629550.3.peg.3119"/>
<evidence type="ECO:0000313" key="4">
    <source>
        <dbReference type="Proteomes" id="UP000034407"/>
    </source>
</evidence>
<evidence type="ECO:0000313" key="3">
    <source>
        <dbReference type="EMBL" id="KKY02631.1"/>
    </source>
</evidence>
<reference evidence="3 4" key="1">
    <citation type="submission" date="2015-04" db="EMBL/GenBank/DDBJ databases">
        <title>Microcin producing Clostridium sp. JC272T.</title>
        <authorList>
            <person name="Jyothsna T."/>
            <person name="Sasikala C."/>
            <person name="Ramana C."/>
        </authorList>
    </citation>
    <scope>NUCLEOTIDE SEQUENCE [LARGE SCALE GENOMIC DNA]</scope>
    <source>
        <strain evidence="3 4">JC272</strain>
    </source>
</reference>
<dbReference type="Pfam" id="PF01522">
    <property type="entry name" value="Polysacc_deac_1"/>
    <property type="match status" value="1"/>
</dbReference>
<dbReference type="PROSITE" id="PS51677">
    <property type="entry name" value="NODB"/>
    <property type="match status" value="1"/>
</dbReference>
<dbReference type="InterPro" id="IPR011330">
    <property type="entry name" value="Glyco_hydro/deAcase_b/a-brl"/>
</dbReference>
<dbReference type="PANTHER" id="PTHR10587:SF125">
    <property type="entry name" value="POLYSACCHARIDE DEACETYLASE YHEN-RELATED"/>
    <property type="match status" value="1"/>
</dbReference>
<dbReference type="InterPro" id="IPR050248">
    <property type="entry name" value="Polysacc_deacetylase_ArnD"/>
</dbReference>
<dbReference type="RefSeq" id="WP_046821822.1">
    <property type="nucleotide sequence ID" value="NZ_LBBT01000039.1"/>
</dbReference>
<comment type="caution">
    <text evidence="3">The sequence shown here is derived from an EMBL/GenBank/DDBJ whole genome shotgun (WGS) entry which is preliminary data.</text>
</comment>